<dbReference type="GO" id="GO:0003676">
    <property type="term" value="F:nucleic acid binding"/>
    <property type="evidence" value="ECO:0007669"/>
    <property type="project" value="InterPro"/>
</dbReference>
<reference evidence="2 3" key="1">
    <citation type="submission" date="2018-05" db="EMBL/GenBank/DDBJ databases">
        <title>Genomic Encyclopedia of Type Strains, Phase III (KMG-III): the genomes of soil and plant-associated and newly described type strains.</title>
        <authorList>
            <person name="Whitman W."/>
        </authorList>
    </citation>
    <scope>NUCLEOTIDE SEQUENCE [LARGE SCALE GENOMIC DNA]</scope>
    <source>
        <strain evidence="2 3">CECT 5696</strain>
    </source>
</reference>
<evidence type="ECO:0000313" key="2">
    <source>
        <dbReference type="EMBL" id="PWW00797.1"/>
    </source>
</evidence>
<dbReference type="AlphaFoldDB" id="A0A2V2YRX0"/>
<evidence type="ECO:0000313" key="3">
    <source>
        <dbReference type="Proteomes" id="UP000246635"/>
    </source>
</evidence>
<proteinExistence type="predicted"/>
<keyword evidence="2" id="KW-0347">Helicase</keyword>
<dbReference type="InterPro" id="IPR027417">
    <property type="entry name" value="P-loop_NTPase"/>
</dbReference>
<dbReference type="EMBL" id="QGTQ01000012">
    <property type="protein sequence ID" value="PWW00797.1"/>
    <property type="molecule type" value="Genomic_DNA"/>
</dbReference>
<keyword evidence="2" id="KW-0378">Hydrolase</keyword>
<comment type="caution">
    <text evidence="2">The sequence shown here is derived from an EMBL/GenBank/DDBJ whole genome shotgun (WGS) entry which is preliminary data.</text>
</comment>
<sequence length="101" mass="11726">MTTIVIVKLPFPMPNEPLIKAQIDLIEKAKRNSFVDYMYPKMMIKLKQGFGRLNRSVKCQVAVIILDSRMRTKRYGKAVLKSLPKCKYSEKLEDIVRILPV</sequence>
<organism evidence="2 3">
    <name type="scientific">Paenibacillus cellulosilyticus</name>
    <dbReference type="NCBI Taxonomy" id="375489"/>
    <lineage>
        <taxon>Bacteria</taxon>
        <taxon>Bacillati</taxon>
        <taxon>Bacillota</taxon>
        <taxon>Bacilli</taxon>
        <taxon>Bacillales</taxon>
        <taxon>Paenibacillaceae</taxon>
        <taxon>Paenibacillus</taxon>
    </lineage>
</organism>
<evidence type="ECO:0000259" key="1">
    <source>
        <dbReference type="Pfam" id="PF13307"/>
    </source>
</evidence>
<accession>A0A2V2YRX0</accession>
<dbReference type="GO" id="GO:0006139">
    <property type="term" value="P:nucleobase-containing compound metabolic process"/>
    <property type="evidence" value="ECO:0007669"/>
    <property type="project" value="InterPro"/>
</dbReference>
<dbReference type="Gene3D" id="3.40.50.300">
    <property type="entry name" value="P-loop containing nucleotide triphosphate hydrolases"/>
    <property type="match status" value="1"/>
</dbReference>
<dbReference type="Proteomes" id="UP000246635">
    <property type="component" value="Unassembled WGS sequence"/>
</dbReference>
<dbReference type="GO" id="GO:0004386">
    <property type="term" value="F:helicase activity"/>
    <property type="evidence" value="ECO:0007669"/>
    <property type="project" value="UniProtKB-KW"/>
</dbReference>
<protein>
    <submittedName>
        <fullName evidence="2">RAD3-like DEAD/DEAH box helicase</fullName>
    </submittedName>
</protein>
<feature type="domain" description="ATP-dependent helicase C-terminal" evidence="1">
    <location>
        <begin position="2"/>
        <end position="85"/>
    </location>
</feature>
<dbReference type="Pfam" id="PF13307">
    <property type="entry name" value="Helicase_C_2"/>
    <property type="match status" value="1"/>
</dbReference>
<name>A0A2V2YRX0_9BACL</name>
<dbReference type="GO" id="GO:0016818">
    <property type="term" value="F:hydrolase activity, acting on acid anhydrides, in phosphorus-containing anhydrides"/>
    <property type="evidence" value="ECO:0007669"/>
    <property type="project" value="InterPro"/>
</dbReference>
<dbReference type="GO" id="GO:0005524">
    <property type="term" value="F:ATP binding"/>
    <property type="evidence" value="ECO:0007669"/>
    <property type="project" value="InterPro"/>
</dbReference>
<dbReference type="InterPro" id="IPR006555">
    <property type="entry name" value="ATP-dep_Helicase_C"/>
</dbReference>
<keyword evidence="3" id="KW-1185">Reference proteome</keyword>
<gene>
    <name evidence="2" type="ORF">DFQ01_112150</name>
</gene>
<keyword evidence="2" id="KW-0547">Nucleotide-binding</keyword>
<keyword evidence="2" id="KW-0067">ATP-binding</keyword>